<proteinExistence type="predicted"/>
<gene>
    <name evidence="2" type="ORF">DI536_34815</name>
</gene>
<accession>A0A2W5SXN3</accession>
<dbReference type="SUPFAM" id="SSF52540">
    <property type="entry name" value="P-loop containing nucleoside triphosphate hydrolases"/>
    <property type="match status" value="1"/>
</dbReference>
<dbReference type="EMBL" id="QFQP01000064">
    <property type="protein sequence ID" value="PZR04105.1"/>
    <property type="molecule type" value="Genomic_DNA"/>
</dbReference>
<dbReference type="GO" id="GO:0005886">
    <property type="term" value="C:plasma membrane"/>
    <property type="evidence" value="ECO:0007669"/>
    <property type="project" value="TreeGrafter"/>
</dbReference>
<dbReference type="GO" id="GO:0016887">
    <property type="term" value="F:ATP hydrolysis activity"/>
    <property type="evidence" value="ECO:0007669"/>
    <property type="project" value="TreeGrafter"/>
</dbReference>
<organism evidence="2 3">
    <name type="scientific">Archangium gephyra</name>
    <dbReference type="NCBI Taxonomy" id="48"/>
    <lineage>
        <taxon>Bacteria</taxon>
        <taxon>Pseudomonadati</taxon>
        <taxon>Myxococcota</taxon>
        <taxon>Myxococcia</taxon>
        <taxon>Myxococcales</taxon>
        <taxon>Cystobacterineae</taxon>
        <taxon>Archangiaceae</taxon>
        <taxon>Archangium</taxon>
    </lineage>
</organism>
<dbReference type="Proteomes" id="UP000249061">
    <property type="component" value="Unassembled WGS sequence"/>
</dbReference>
<dbReference type="InterPro" id="IPR027417">
    <property type="entry name" value="P-loop_NTPase"/>
</dbReference>
<evidence type="ECO:0008006" key="4">
    <source>
        <dbReference type="Google" id="ProtNLM"/>
    </source>
</evidence>
<dbReference type="Gene3D" id="3.40.50.300">
    <property type="entry name" value="P-loop containing nucleotide triphosphate hydrolases"/>
    <property type="match status" value="1"/>
</dbReference>
<evidence type="ECO:0000313" key="3">
    <source>
        <dbReference type="Proteomes" id="UP000249061"/>
    </source>
</evidence>
<protein>
    <recommendedName>
        <fullName evidence="4">AAA+ ATPase domain-containing protein</fullName>
    </recommendedName>
</protein>
<evidence type="ECO:0000256" key="1">
    <source>
        <dbReference type="SAM" id="MobiDB-lite"/>
    </source>
</evidence>
<dbReference type="AlphaFoldDB" id="A0A2W5SXN3"/>
<evidence type="ECO:0000313" key="2">
    <source>
        <dbReference type="EMBL" id="PZR04105.1"/>
    </source>
</evidence>
<comment type="caution">
    <text evidence="2">The sequence shown here is derived from an EMBL/GenBank/DDBJ whole genome shotgun (WGS) entry which is preliminary data.</text>
</comment>
<sequence>MPLLHARFMEPEALREHLRASGDPALDKTTDTGALDDEAARALIRVITAKGEDGGTLDIDPGADVLSAAAKVLGGDELAAQLLEGGWLDRRGIGALAFGSLPLRVLQREVIPARLRAAKAEVASGWESELINLLESSAMRAGRAPEAHLVLVPAVSRLAVVPRVEPDVPELQAAEVPSATRVLNAFIEKLRSSSASDLTLRAGEPPALHTPAGLEPLGNVPLSSSDVRSLIDAARPPMSGGRDVWAAEHLRFVVSNELEGPALSLRKLAREVPSLESLGVSPLVQSPLLKLKRGLVLLSGEPGSARTTLYSALLARFAAEGRRVASLEEPLGFALPGVRQAVAGEHTTVDNFVRTARLQPLDVLGFDLLDDARALDLALDLALDAALDGRLAVCVFRAPNVATAAHRAAVVDARFHRRRVADHLAAISFQRLARYDVVASLELDFHLPSVALRRHLRSQETPPPPVAFENEHQTD</sequence>
<dbReference type="PANTHER" id="PTHR30258">
    <property type="entry name" value="TYPE II SECRETION SYSTEM PROTEIN GSPE-RELATED"/>
    <property type="match status" value="1"/>
</dbReference>
<feature type="region of interest" description="Disordered" evidence="1">
    <location>
        <begin position="456"/>
        <end position="475"/>
    </location>
</feature>
<reference evidence="2 3" key="1">
    <citation type="submission" date="2017-08" db="EMBL/GenBank/DDBJ databases">
        <title>Infants hospitalized years apart are colonized by the same room-sourced microbial strains.</title>
        <authorList>
            <person name="Brooks B."/>
            <person name="Olm M.R."/>
            <person name="Firek B.A."/>
            <person name="Baker R."/>
            <person name="Thomas B.C."/>
            <person name="Morowitz M.J."/>
            <person name="Banfield J.F."/>
        </authorList>
    </citation>
    <scope>NUCLEOTIDE SEQUENCE [LARGE SCALE GENOMIC DNA]</scope>
    <source>
        <strain evidence="2">S2_003_000_R2_14</strain>
    </source>
</reference>
<dbReference type="PANTHER" id="PTHR30258:SF3">
    <property type="entry name" value="SLL1921 PROTEIN"/>
    <property type="match status" value="1"/>
</dbReference>
<name>A0A2W5SXN3_9BACT</name>